<dbReference type="GO" id="GO:0045174">
    <property type="term" value="F:glutathione dehydrogenase (ascorbate) activity"/>
    <property type="evidence" value="ECO:0007669"/>
    <property type="project" value="UniProtKB-ARBA"/>
</dbReference>
<dbReference type="InParanoid" id="W2RSY4"/>
<dbReference type="Gene3D" id="3.40.30.10">
    <property type="entry name" value="Glutaredoxin"/>
    <property type="match status" value="1"/>
</dbReference>
<dbReference type="HOGENOM" id="CLU_011226_9_1_1"/>
<protein>
    <recommendedName>
        <fullName evidence="6">GST N-terminal domain-containing protein</fullName>
    </recommendedName>
</protein>
<feature type="domain" description="GST C-terminal" evidence="3">
    <location>
        <begin position="134"/>
        <end position="271"/>
    </location>
</feature>
<dbReference type="RefSeq" id="XP_008718416.1">
    <property type="nucleotide sequence ID" value="XM_008720194.1"/>
</dbReference>
<dbReference type="PROSITE" id="PS50404">
    <property type="entry name" value="GST_NTER"/>
    <property type="match status" value="1"/>
</dbReference>
<dbReference type="Pfam" id="PF13409">
    <property type="entry name" value="GST_N_2"/>
    <property type="match status" value="1"/>
</dbReference>
<evidence type="ECO:0000256" key="1">
    <source>
        <dbReference type="ARBA" id="ARBA00023002"/>
    </source>
</evidence>
<keyword evidence="1" id="KW-0560">Oxidoreductase</keyword>
<feature type="domain" description="GST N-terminal" evidence="2">
    <location>
        <begin position="33"/>
        <end position="129"/>
    </location>
</feature>
<dbReference type="Gene3D" id="1.20.1050.10">
    <property type="match status" value="1"/>
</dbReference>
<reference evidence="4 5" key="1">
    <citation type="submission" date="2013-03" db="EMBL/GenBank/DDBJ databases">
        <title>The Genome Sequence of Phialophora europaea CBS 101466.</title>
        <authorList>
            <consortium name="The Broad Institute Genomics Platform"/>
            <person name="Cuomo C."/>
            <person name="de Hoog S."/>
            <person name="Gorbushina A."/>
            <person name="Walker B."/>
            <person name="Young S.K."/>
            <person name="Zeng Q."/>
            <person name="Gargeya S."/>
            <person name="Fitzgerald M."/>
            <person name="Haas B."/>
            <person name="Abouelleil A."/>
            <person name="Allen A.W."/>
            <person name="Alvarado L."/>
            <person name="Arachchi H.M."/>
            <person name="Berlin A.M."/>
            <person name="Chapman S.B."/>
            <person name="Gainer-Dewar J."/>
            <person name="Goldberg J."/>
            <person name="Griggs A."/>
            <person name="Gujja S."/>
            <person name="Hansen M."/>
            <person name="Howarth C."/>
            <person name="Imamovic A."/>
            <person name="Ireland A."/>
            <person name="Larimer J."/>
            <person name="McCowan C."/>
            <person name="Murphy C."/>
            <person name="Pearson M."/>
            <person name="Poon T.W."/>
            <person name="Priest M."/>
            <person name="Roberts A."/>
            <person name="Saif S."/>
            <person name="Shea T."/>
            <person name="Sisk P."/>
            <person name="Sykes S."/>
            <person name="Wortman J."/>
            <person name="Nusbaum C."/>
            <person name="Birren B."/>
        </authorList>
    </citation>
    <scope>NUCLEOTIDE SEQUENCE [LARGE SCALE GENOMIC DNA]</scope>
    <source>
        <strain evidence="4 5">CBS 101466</strain>
    </source>
</reference>
<dbReference type="GO" id="GO:0004364">
    <property type="term" value="F:glutathione transferase activity"/>
    <property type="evidence" value="ECO:0007669"/>
    <property type="project" value="InterPro"/>
</dbReference>
<dbReference type="eggNOG" id="KOG0406">
    <property type="taxonomic scope" value="Eukaryota"/>
</dbReference>
<dbReference type="SUPFAM" id="SSF52833">
    <property type="entry name" value="Thioredoxin-like"/>
    <property type="match status" value="1"/>
</dbReference>
<dbReference type="GO" id="GO:0005737">
    <property type="term" value="C:cytoplasm"/>
    <property type="evidence" value="ECO:0007669"/>
    <property type="project" value="InterPro"/>
</dbReference>
<sequence length="291" mass="32841">MSSSTGNPDLDLYPSATGAALKFAEAHSNVKDAPLTLYGGWFCPFVQRVWITLHLKSIPHQYVEINPYHKSADFLARNPRGLIPTLAVNDPKYAGVSTSNTNGTNTKEMVLYESNIVAEYLDTLYPEPQLLSSDAYLRAREKIWIDFASTKIVPAFYRFLQHTPSKPYSLDSARSEFLAHLKTFVREMHSRGPFFDGPNISMVDIAVIPWAERVFLLDHYKGGSGVGQEEEKGDREVWERFWAWAEAVSQNESVKATMSEREKYIQAYKRYAEDTTGSEVGKATRTGRGLP</sequence>
<dbReference type="STRING" id="1220924.W2RSY4"/>
<organism evidence="4 5">
    <name type="scientific">Cyphellophora europaea (strain CBS 101466)</name>
    <name type="common">Phialophora europaea</name>
    <dbReference type="NCBI Taxonomy" id="1220924"/>
    <lineage>
        <taxon>Eukaryota</taxon>
        <taxon>Fungi</taxon>
        <taxon>Dikarya</taxon>
        <taxon>Ascomycota</taxon>
        <taxon>Pezizomycotina</taxon>
        <taxon>Eurotiomycetes</taxon>
        <taxon>Chaetothyriomycetidae</taxon>
        <taxon>Chaetothyriales</taxon>
        <taxon>Cyphellophoraceae</taxon>
        <taxon>Cyphellophora</taxon>
    </lineage>
</organism>
<dbReference type="InterPro" id="IPR004045">
    <property type="entry name" value="Glutathione_S-Trfase_N"/>
</dbReference>
<dbReference type="PRINTS" id="PR01625">
    <property type="entry name" value="GSTRNSFRASEO"/>
</dbReference>
<dbReference type="InterPro" id="IPR036249">
    <property type="entry name" value="Thioredoxin-like_sf"/>
</dbReference>
<dbReference type="GeneID" id="19973196"/>
<dbReference type="SUPFAM" id="SSF47616">
    <property type="entry name" value="GST C-terminal domain-like"/>
    <property type="match status" value="1"/>
</dbReference>
<dbReference type="PROSITE" id="PS50405">
    <property type="entry name" value="GST_CTER"/>
    <property type="match status" value="1"/>
</dbReference>
<evidence type="ECO:0000313" key="5">
    <source>
        <dbReference type="Proteomes" id="UP000030752"/>
    </source>
</evidence>
<name>W2RSY4_CYPE1</name>
<dbReference type="InterPro" id="IPR005442">
    <property type="entry name" value="GST_omega"/>
</dbReference>
<evidence type="ECO:0000259" key="3">
    <source>
        <dbReference type="PROSITE" id="PS50405"/>
    </source>
</evidence>
<evidence type="ECO:0000259" key="2">
    <source>
        <dbReference type="PROSITE" id="PS50404"/>
    </source>
</evidence>
<dbReference type="AlphaFoldDB" id="W2RSY4"/>
<dbReference type="OrthoDB" id="4951845at2759"/>
<dbReference type="InterPro" id="IPR036282">
    <property type="entry name" value="Glutathione-S-Trfase_C_sf"/>
</dbReference>
<dbReference type="SFLD" id="SFLDG00358">
    <property type="entry name" value="Main_(cytGST)"/>
    <property type="match status" value="1"/>
</dbReference>
<proteinExistence type="predicted"/>
<evidence type="ECO:0000313" key="4">
    <source>
        <dbReference type="EMBL" id="ETN39631.1"/>
    </source>
</evidence>
<dbReference type="InterPro" id="IPR010987">
    <property type="entry name" value="Glutathione-S-Trfase_C-like"/>
</dbReference>
<evidence type="ECO:0008006" key="6">
    <source>
        <dbReference type="Google" id="ProtNLM"/>
    </source>
</evidence>
<dbReference type="PANTHER" id="PTHR43968:SF13">
    <property type="entry name" value="GLUTATHIONE TRANSFERASE OMEGA-1"/>
    <property type="match status" value="1"/>
</dbReference>
<gene>
    <name evidence="4" type="ORF">HMPREF1541_05857</name>
</gene>
<dbReference type="Pfam" id="PF13410">
    <property type="entry name" value="GST_C_2"/>
    <property type="match status" value="1"/>
</dbReference>
<dbReference type="Proteomes" id="UP000030752">
    <property type="component" value="Unassembled WGS sequence"/>
</dbReference>
<accession>W2RSY4</accession>
<dbReference type="VEuPathDB" id="FungiDB:HMPREF1541_05857"/>
<dbReference type="PANTHER" id="PTHR43968">
    <property type="match status" value="1"/>
</dbReference>
<dbReference type="SFLD" id="SFLDS00019">
    <property type="entry name" value="Glutathione_Transferase_(cytos"/>
    <property type="match status" value="1"/>
</dbReference>
<dbReference type="InterPro" id="IPR040079">
    <property type="entry name" value="Glutathione_S-Trfase"/>
</dbReference>
<dbReference type="EMBL" id="KB822721">
    <property type="protein sequence ID" value="ETN39631.1"/>
    <property type="molecule type" value="Genomic_DNA"/>
</dbReference>
<dbReference type="InterPro" id="IPR050983">
    <property type="entry name" value="GST_Omega/HSP26"/>
</dbReference>
<keyword evidence="5" id="KW-1185">Reference proteome</keyword>